<name>A0A8J6P5L9_9FLAO</name>
<dbReference type="EMBL" id="JACVEL010000003">
    <property type="protein sequence ID" value="MBC9812227.1"/>
    <property type="molecule type" value="Genomic_DNA"/>
</dbReference>
<reference evidence="2" key="1">
    <citation type="submission" date="2020-09" db="EMBL/GenBank/DDBJ databases">
        <title>Taishania pollutisoli gen. nov., sp. nov., Isolated from Tetrabromobisphenol A-Contaminated Soil.</title>
        <authorList>
            <person name="Chen Q."/>
        </authorList>
    </citation>
    <scope>NUCLEOTIDE SEQUENCE</scope>
    <source>
        <strain evidence="2">CZZ-1</strain>
    </source>
</reference>
<comment type="caution">
    <text evidence="2">The sequence shown here is derived from an EMBL/GenBank/DDBJ whole genome shotgun (WGS) entry which is preliminary data.</text>
</comment>
<sequence length="136" mass="14774">MKRKEKSTFESPERLNRLVEGSKIAGDLFADSNLRIDGEVIGNVSTSSKVVIGENGRVIGNLTCLNADIEGVVEGNIHVEETLVLREKAKIDGDIYTSRIQIDEGAAFNGKCQMGKRSSADQVTLGDITRESSVVY</sequence>
<evidence type="ECO:0000313" key="3">
    <source>
        <dbReference type="Proteomes" id="UP000652681"/>
    </source>
</evidence>
<dbReference type="Pfam" id="PF04519">
    <property type="entry name" value="Bactofilin"/>
    <property type="match status" value="1"/>
</dbReference>
<keyword evidence="3" id="KW-1185">Reference proteome</keyword>
<dbReference type="PANTHER" id="PTHR35024:SF4">
    <property type="entry name" value="POLYMER-FORMING CYTOSKELETAL PROTEIN"/>
    <property type="match status" value="1"/>
</dbReference>
<dbReference type="InterPro" id="IPR007607">
    <property type="entry name" value="BacA/B"/>
</dbReference>
<dbReference type="PANTHER" id="PTHR35024">
    <property type="entry name" value="HYPOTHETICAL CYTOSOLIC PROTEIN"/>
    <property type="match status" value="1"/>
</dbReference>
<evidence type="ECO:0000313" key="2">
    <source>
        <dbReference type="EMBL" id="MBC9812227.1"/>
    </source>
</evidence>
<organism evidence="2 3">
    <name type="scientific">Taishania pollutisoli</name>
    <dbReference type="NCBI Taxonomy" id="2766479"/>
    <lineage>
        <taxon>Bacteria</taxon>
        <taxon>Pseudomonadati</taxon>
        <taxon>Bacteroidota</taxon>
        <taxon>Flavobacteriia</taxon>
        <taxon>Flavobacteriales</taxon>
        <taxon>Crocinitomicaceae</taxon>
        <taxon>Taishania</taxon>
    </lineage>
</organism>
<dbReference type="Proteomes" id="UP000652681">
    <property type="component" value="Unassembled WGS sequence"/>
</dbReference>
<proteinExistence type="inferred from homology"/>
<dbReference type="AlphaFoldDB" id="A0A8J6P5L9"/>
<gene>
    <name evidence="2" type="ORF">H9Y05_07010</name>
</gene>
<protein>
    <submittedName>
        <fullName evidence="2">Polymer-forming cytoskeletal protein</fullName>
    </submittedName>
</protein>
<evidence type="ECO:0000256" key="1">
    <source>
        <dbReference type="ARBA" id="ARBA00044755"/>
    </source>
</evidence>
<comment type="similarity">
    <text evidence="1">Belongs to the bactofilin family.</text>
</comment>
<accession>A0A8J6P5L9</accession>